<keyword evidence="1" id="KW-0812">Transmembrane</keyword>
<dbReference type="RefSeq" id="WP_025842780.1">
    <property type="nucleotide sequence ID" value="NZ_JQZW01000012.1"/>
</dbReference>
<dbReference type="EMBL" id="JQZW01000012">
    <property type="protein sequence ID" value="KGN97615.1"/>
    <property type="molecule type" value="Genomic_DNA"/>
</dbReference>
<keyword evidence="3" id="KW-1185">Reference proteome</keyword>
<evidence type="ECO:0000313" key="3">
    <source>
        <dbReference type="Proteomes" id="UP000030134"/>
    </source>
</evidence>
<sequence length="115" mass="14103">MTLQTIVHYSLHFLAPLLIAYLYSKKNVWRVYLVMLATMLVDLDHLFAVPMFDPNRCSINFHPLHSYWAIAIYFIMTLLPYKKWGWSWWWRPMAIGLLFHMFTDFQDYYLWNYLL</sequence>
<evidence type="ECO:0000313" key="2">
    <source>
        <dbReference type="EMBL" id="KGN97615.1"/>
    </source>
</evidence>
<proteinExistence type="predicted"/>
<dbReference type="Pfam" id="PF19617">
    <property type="entry name" value="DUF6122"/>
    <property type="match status" value="1"/>
</dbReference>
<dbReference type="AlphaFoldDB" id="A0A0A2G5G5"/>
<keyword evidence="1" id="KW-1133">Transmembrane helix</keyword>
<comment type="caution">
    <text evidence="2">The sequence shown here is derived from an EMBL/GenBank/DDBJ whole genome shotgun (WGS) entry which is preliminary data.</text>
</comment>
<evidence type="ECO:0000256" key="1">
    <source>
        <dbReference type="SAM" id="Phobius"/>
    </source>
</evidence>
<gene>
    <name evidence="2" type="ORF">HQ36_07010</name>
</gene>
<name>A0A0A2G5G5_9PORP</name>
<reference evidence="2 3" key="1">
    <citation type="submission" date="2014-08" db="EMBL/GenBank/DDBJ databases">
        <title>Porphyromonas gingivicanis strain:COT-022_OH1391 Genome sequencing.</title>
        <authorList>
            <person name="Wallis C."/>
            <person name="Deusch O."/>
            <person name="O'Flynn C."/>
            <person name="Davis I."/>
            <person name="Jospin G."/>
            <person name="Darling A.E."/>
            <person name="Coil D.A."/>
            <person name="Alexiev A."/>
            <person name="Horsfall A."/>
            <person name="Kirkwood N."/>
            <person name="Harris S."/>
            <person name="Eisen J.A."/>
        </authorList>
    </citation>
    <scope>NUCLEOTIDE SEQUENCE [LARGE SCALE GENOMIC DNA]</scope>
    <source>
        <strain evidence="3">COT-022 OH1391</strain>
    </source>
</reference>
<organism evidence="2 3">
    <name type="scientific">Porphyromonas gingivicanis</name>
    <dbReference type="NCBI Taxonomy" id="266762"/>
    <lineage>
        <taxon>Bacteria</taxon>
        <taxon>Pseudomonadati</taxon>
        <taxon>Bacteroidota</taxon>
        <taxon>Bacteroidia</taxon>
        <taxon>Bacteroidales</taxon>
        <taxon>Porphyromonadaceae</taxon>
        <taxon>Porphyromonas</taxon>
    </lineage>
</organism>
<keyword evidence="1" id="KW-0472">Membrane</keyword>
<dbReference type="eggNOG" id="ENOG5032RPW">
    <property type="taxonomic scope" value="Bacteria"/>
</dbReference>
<dbReference type="Proteomes" id="UP000030134">
    <property type="component" value="Unassembled WGS sequence"/>
</dbReference>
<feature type="transmembrane region" description="Helical" evidence="1">
    <location>
        <begin position="93"/>
        <end position="111"/>
    </location>
</feature>
<feature type="transmembrane region" description="Helical" evidence="1">
    <location>
        <begin position="64"/>
        <end position="81"/>
    </location>
</feature>
<protein>
    <submittedName>
        <fullName evidence="2">Membrane protein</fullName>
    </submittedName>
</protein>
<feature type="transmembrane region" description="Helical" evidence="1">
    <location>
        <begin position="6"/>
        <end position="24"/>
    </location>
</feature>
<feature type="transmembrane region" description="Helical" evidence="1">
    <location>
        <begin position="31"/>
        <end position="52"/>
    </location>
</feature>
<dbReference type="OrthoDB" id="289051at2"/>
<accession>A0A0A2G5G5</accession>
<dbReference type="InterPro" id="IPR046125">
    <property type="entry name" value="DUF6122"/>
</dbReference>